<evidence type="ECO:0000259" key="2">
    <source>
        <dbReference type="Pfam" id="PF12697"/>
    </source>
</evidence>
<dbReference type="STRING" id="45068.Llon_1938"/>
<dbReference type="InterPro" id="IPR012354">
    <property type="entry name" value="Esterase_lipase"/>
</dbReference>
<proteinExistence type="predicted"/>
<dbReference type="InterPro" id="IPR000073">
    <property type="entry name" value="AB_hydrolase_1"/>
</dbReference>
<dbReference type="AlphaFoldDB" id="A0A0W0VIW8"/>
<comment type="caution">
    <text evidence="3">The sequence shown here is derived from an EMBL/GenBank/DDBJ whole genome shotgun (WGS) entry which is preliminary data.</text>
</comment>
<dbReference type="RefSeq" id="WP_058529910.1">
    <property type="nucleotide sequence ID" value="NZ_CAAAHZ010000001.1"/>
</dbReference>
<dbReference type="EMBL" id="LNYK01000033">
    <property type="protein sequence ID" value="KTD19766.1"/>
    <property type="molecule type" value="Genomic_DNA"/>
</dbReference>
<dbReference type="EC" id="3.1.1.1" evidence="3"/>
<evidence type="ECO:0000313" key="4">
    <source>
        <dbReference type="Proteomes" id="UP000054997"/>
    </source>
</evidence>
<feature type="active site" description="Charge relay system" evidence="1">
    <location>
        <position position="243"/>
    </location>
</feature>
<dbReference type="SUPFAM" id="SSF53474">
    <property type="entry name" value="alpha/beta-Hydrolases"/>
    <property type="match status" value="1"/>
</dbReference>
<keyword evidence="4" id="KW-1185">Reference proteome</keyword>
<dbReference type="PIRSF" id="PIRSF017388">
    <property type="entry name" value="Esterase_lipase"/>
    <property type="match status" value="1"/>
</dbReference>
<dbReference type="GO" id="GO:0106435">
    <property type="term" value="F:carboxylesterase activity"/>
    <property type="evidence" value="ECO:0007669"/>
    <property type="project" value="UniProtKB-EC"/>
</dbReference>
<accession>A0A0W0VIW8</accession>
<name>A0A0W0VIW8_9GAMM</name>
<evidence type="ECO:0000313" key="3">
    <source>
        <dbReference type="EMBL" id="KTD19766.1"/>
    </source>
</evidence>
<organism evidence="3 4">
    <name type="scientific">Legionella londiniensis</name>
    <dbReference type="NCBI Taxonomy" id="45068"/>
    <lineage>
        <taxon>Bacteria</taxon>
        <taxon>Pseudomonadati</taxon>
        <taxon>Pseudomonadota</taxon>
        <taxon>Gammaproteobacteria</taxon>
        <taxon>Legionellales</taxon>
        <taxon>Legionellaceae</taxon>
        <taxon>Legionella</taxon>
    </lineage>
</organism>
<dbReference type="Gene3D" id="3.40.50.1820">
    <property type="entry name" value="alpha/beta hydrolase"/>
    <property type="match status" value="1"/>
</dbReference>
<dbReference type="Proteomes" id="UP000054997">
    <property type="component" value="Unassembled WGS sequence"/>
</dbReference>
<feature type="active site" description="Nucleophile" evidence="1">
    <location>
        <position position="114"/>
    </location>
</feature>
<feature type="active site" description="Charge relay system" evidence="1">
    <location>
        <position position="215"/>
    </location>
</feature>
<feature type="domain" description="AB hydrolase-1" evidence="2">
    <location>
        <begin position="40"/>
        <end position="247"/>
    </location>
</feature>
<protein>
    <submittedName>
        <fullName evidence="3">Carboxylesterase</fullName>
        <ecNumber evidence="3">3.1.1.1</ecNumber>
    </submittedName>
</protein>
<evidence type="ECO:0000256" key="1">
    <source>
        <dbReference type="PIRSR" id="PIRSR017388-1"/>
    </source>
</evidence>
<dbReference type="InterPro" id="IPR029058">
    <property type="entry name" value="AB_hydrolase_fold"/>
</dbReference>
<dbReference type="PATRIC" id="fig|45068.5.peg.2108"/>
<gene>
    <name evidence="3" type="ORF">Llon_1938</name>
</gene>
<keyword evidence="3" id="KW-0378">Hydrolase</keyword>
<dbReference type="OrthoDB" id="9786110at2"/>
<sequence length="262" mass="29625">MNIHDFRYLWRGKTIGILSPDDAHLLKSIDQRLAGRERALLLLHGFSSSPAVFRELSPALIGMYDAVVCPVLPGHGETLEAFARAEAKDWLRASENALSSLQNEYEEIDVMGLSLGGLLACHLSTLFPVRRLYLLAPALALQLNIPPYLRLARILHRLGFQYLRNRAGNLFSHRFAELAYRQLPLTSIIEVLNLIQEFRFNKPSCPVDVFLGKFDKVINSRQIEKIFSDLGNARIHWLNHSAHVLPLDGDIDTIIARVRENA</sequence>
<dbReference type="Pfam" id="PF12697">
    <property type="entry name" value="Abhydrolase_6"/>
    <property type="match status" value="1"/>
</dbReference>
<reference evidence="3 4" key="1">
    <citation type="submission" date="2015-11" db="EMBL/GenBank/DDBJ databases">
        <title>Genomic analysis of 38 Legionella species identifies large and diverse effector repertoires.</title>
        <authorList>
            <person name="Burstein D."/>
            <person name="Amaro F."/>
            <person name="Zusman T."/>
            <person name="Lifshitz Z."/>
            <person name="Cohen O."/>
            <person name="Gilbert J.A."/>
            <person name="Pupko T."/>
            <person name="Shuman H.A."/>
            <person name="Segal G."/>
        </authorList>
    </citation>
    <scope>NUCLEOTIDE SEQUENCE [LARGE SCALE GENOMIC DNA]</scope>
    <source>
        <strain evidence="3 4">ATCC 49505</strain>
    </source>
</reference>